<name>A0A915BQ42_PARUN</name>
<evidence type="ECO:0000313" key="2">
    <source>
        <dbReference type="WBParaSite" id="PgR051X_g030_t02"/>
    </source>
</evidence>
<dbReference type="AlphaFoldDB" id="A0A915BQ42"/>
<reference evidence="2" key="1">
    <citation type="submission" date="2022-11" db="UniProtKB">
        <authorList>
            <consortium name="WormBaseParasite"/>
        </authorList>
    </citation>
    <scope>IDENTIFICATION</scope>
</reference>
<keyword evidence="1" id="KW-1185">Reference proteome</keyword>
<dbReference type="Proteomes" id="UP000887569">
    <property type="component" value="Unplaced"/>
</dbReference>
<proteinExistence type="predicted"/>
<accession>A0A915BQ42</accession>
<evidence type="ECO:0000313" key="1">
    <source>
        <dbReference type="Proteomes" id="UP000887569"/>
    </source>
</evidence>
<dbReference type="WBParaSite" id="PgR051X_g030_t02">
    <property type="protein sequence ID" value="PgR051X_g030_t02"/>
    <property type="gene ID" value="PgR051X_g030"/>
</dbReference>
<organism evidence="1 2">
    <name type="scientific">Parascaris univalens</name>
    <name type="common">Nematode worm</name>
    <dbReference type="NCBI Taxonomy" id="6257"/>
    <lineage>
        <taxon>Eukaryota</taxon>
        <taxon>Metazoa</taxon>
        <taxon>Ecdysozoa</taxon>
        <taxon>Nematoda</taxon>
        <taxon>Chromadorea</taxon>
        <taxon>Rhabditida</taxon>
        <taxon>Spirurina</taxon>
        <taxon>Ascaridomorpha</taxon>
        <taxon>Ascaridoidea</taxon>
        <taxon>Ascarididae</taxon>
        <taxon>Parascaris</taxon>
    </lineage>
</organism>
<sequence>MQSVPPRYSSKEQSINLSRLRFARTSSSMVRLMTIHLFTVVQSPSKSKISYISRRCRFSSLFLSLISLLVFQFQSYNFDDACENKQLFLHKTVSYIHCRLLVMICQRRLLSNF</sequence>
<protein>
    <submittedName>
        <fullName evidence="2">Guanylate kinase/L-type calcium channel beta subunit domain-containing protein</fullName>
    </submittedName>
</protein>